<evidence type="ECO:0000313" key="1">
    <source>
        <dbReference type="Proteomes" id="UP000050795"/>
    </source>
</evidence>
<protein>
    <submittedName>
        <fullName evidence="2">Uncharacterized protein</fullName>
    </submittedName>
</protein>
<dbReference type="AlphaFoldDB" id="A0AA85JNP8"/>
<accession>A0AA85JNP8</accession>
<dbReference type="Proteomes" id="UP000050795">
    <property type="component" value="Unassembled WGS sequence"/>
</dbReference>
<keyword evidence="1" id="KW-1185">Reference proteome</keyword>
<sequence length="344" mass="39867">MVVNFSSLPQNIFMAESINDILFTHLNPDTNIVEGKYTCKEYEKNYLQYILEISDPLFLNNLNLLAELYFNSKCHCPSYQHFHRCNVVKYIQDYLMRLINFTGKRHRRLLKETENKNICDKKRLRMTVKLSREIKNCQTDQLNAIIKVRVHPQRNEYISNSIQLNVNEVFPQIDIMTYYNIYVNLHQWTDEFFIFNELVGNKSFVEDNNNNNNINVTPFSDPSSAMNTVSFNPMNNDHGGDMAVKKNQISMMIGESLDCSAVNHFCQMDDEDDDSHEDFAGENLEPANCNLKLQFIEYPLSDIVNYATDCKSTISGGITEKCAVKVDDDNTTISEWISEVCSQD</sequence>
<reference evidence="1" key="1">
    <citation type="submission" date="2022-06" db="EMBL/GenBank/DDBJ databases">
        <authorList>
            <person name="Berger JAMES D."/>
            <person name="Berger JAMES D."/>
        </authorList>
    </citation>
    <scope>NUCLEOTIDE SEQUENCE [LARGE SCALE GENOMIC DNA]</scope>
</reference>
<organism evidence="1 2">
    <name type="scientific">Trichobilharzia regenti</name>
    <name type="common">Nasal bird schistosome</name>
    <dbReference type="NCBI Taxonomy" id="157069"/>
    <lineage>
        <taxon>Eukaryota</taxon>
        <taxon>Metazoa</taxon>
        <taxon>Spiralia</taxon>
        <taxon>Lophotrochozoa</taxon>
        <taxon>Platyhelminthes</taxon>
        <taxon>Trematoda</taxon>
        <taxon>Digenea</taxon>
        <taxon>Strigeidida</taxon>
        <taxon>Schistosomatoidea</taxon>
        <taxon>Schistosomatidae</taxon>
        <taxon>Trichobilharzia</taxon>
    </lineage>
</organism>
<dbReference type="WBParaSite" id="TREG1_26700.1">
    <property type="protein sequence ID" value="TREG1_26700.1"/>
    <property type="gene ID" value="TREG1_26700"/>
</dbReference>
<proteinExistence type="predicted"/>
<reference evidence="2" key="2">
    <citation type="submission" date="2023-11" db="UniProtKB">
        <authorList>
            <consortium name="WormBaseParasite"/>
        </authorList>
    </citation>
    <scope>IDENTIFICATION</scope>
</reference>
<evidence type="ECO:0000313" key="2">
    <source>
        <dbReference type="WBParaSite" id="TREG1_26700.1"/>
    </source>
</evidence>
<name>A0AA85JNP8_TRIRE</name>